<dbReference type="OrthoDB" id="8834619at2759"/>
<dbReference type="GO" id="GO:0007218">
    <property type="term" value="P:neuropeptide signaling pathway"/>
    <property type="evidence" value="ECO:0007669"/>
    <property type="project" value="UniProtKB-KW"/>
</dbReference>
<comment type="function">
    <text evidence="9">Efficiently inhibits forskolin-induced production of cAMP. Acts as a potent negative regulator of gonadotropin synthesis and secretion. Induces secretion of prolactin.</text>
</comment>
<keyword evidence="6" id="KW-0027">Amidation</keyword>
<dbReference type="EMBL" id="JAGFMF010011726">
    <property type="protein sequence ID" value="KAG8514760.1"/>
    <property type="molecule type" value="Genomic_DNA"/>
</dbReference>
<dbReference type="PANTHER" id="PTHR14403:SF6">
    <property type="entry name" value="PRO-FMRFAMIDE-RELATED NEUROPEPTIDE VF"/>
    <property type="match status" value="1"/>
</dbReference>
<dbReference type="Proteomes" id="UP000700334">
    <property type="component" value="Unassembled WGS sequence"/>
</dbReference>
<keyword evidence="5" id="KW-0732">Signal</keyword>
<evidence type="ECO:0000313" key="11">
    <source>
        <dbReference type="Proteomes" id="UP000700334"/>
    </source>
</evidence>
<evidence type="ECO:0000256" key="6">
    <source>
        <dbReference type="ARBA" id="ARBA00022815"/>
    </source>
</evidence>
<keyword evidence="4" id="KW-0964">Secreted</keyword>
<dbReference type="PANTHER" id="PTHR14403">
    <property type="entry name" value="RFAMIDE PEPTIDE GONADOTROPIN INHIBITORY HORMONE"/>
    <property type="match status" value="1"/>
</dbReference>
<comment type="function">
    <text evidence="8">Efficiently inhibits forskolin-induced production of cAMP. Blocks morphine-induced analgesia.</text>
</comment>
<protein>
    <recommendedName>
        <fullName evidence="3">Pro-FMRFamide-related neuropeptide VF</fullName>
    </recommendedName>
</protein>
<evidence type="ECO:0000256" key="5">
    <source>
        <dbReference type="ARBA" id="ARBA00022729"/>
    </source>
</evidence>
<evidence type="ECO:0000256" key="7">
    <source>
        <dbReference type="ARBA" id="ARBA00023320"/>
    </source>
</evidence>
<evidence type="ECO:0000256" key="4">
    <source>
        <dbReference type="ARBA" id="ARBA00022525"/>
    </source>
</evidence>
<comment type="subcellular location">
    <subcellularLocation>
        <location evidence="1">Secreted</location>
    </subcellularLocation>
</comment>
<evidence type="ECO:0000256" key="2">
    <source>
        <dbReference type="ARBA" id="ARBA00006356"/>
    </source>
</evidence>
<keyword evidence="11" id="KW-1185">Reference proteome</keyword>
<evidence type="ECO:0000256" key="9">
    <source>
        <dbReference type="ARBA" id="ARBA00046154"/>
    </source>
</evidence>
<comment type="caution">
    <text evidence="10">The sequence shown here is derived from an EMBL/GenBank/DDBJ whole genome shotgun (WGS) entry which is preliminary data.</text>
</comment>
<keyword evidence="7 10" id="KW-0527">Neuropeptide</keyword>
<dbReference type="PROSITE" id="PS51257">
    <property type="entry name" value="PROKAR_LIPOPROTEIN"/>
    <property type="match status" value="1"/>
</dbReference>
<organism evidence="10 11">
    <name type="scientific">Galemys pyrenaicus</name>
    <name type="common">Iberian desman</name>
    <name type="synonym">Pyrenean desman</name>
    <dbReference type="NCBI Taxonomy" id="202257"/>
    <lineage>
        <taxon>Eukaryota</taxon>
        <taxon>Metazoa</taxon>
        <taxon>Chordata</taxon>
        <taxon>Craniata</taxon>
        <taxon>Vertebrata</taxon>
        <taxon>Euteleostomi</taxon>
        <taxon>Mammalia</taxon>
        <taxon>Eutheria</taxon>
        <taxon>Laurasiatheria</taxon>
        <taxon>Eulipotyphla</taxon>
        <taxon>Talpidae</taxon>
        <taxon>Galemys</taxon>
    </lineage>
</organism>
<evidence type="ECO:0000256" key="8">
    <source>
        <dbReference type="ARBA" id="ARBA00045318"/>
    </source>
</evidence>
<dbReference type="GO" id="GO:0005576">
    <property type="term" value="C:extracellular region"/>
    <property type="evidence" value="ECO:0007669"/>
    <property type="project" value="UniProtKB-SubCell"/>
</dbReference>
<comment type="similarity">
    <text evidence="2">Belongs to the FARP (FMRFamide related peptide) family.</text>
</comment>
<dbReference type="GO" id="GO:0032277">
    <property type="term" value="P:negative regulation of gonadotropin secretion"/>
    <property type="evidence" value="ECO:0007669"/>
    <property type="project" value="TreeGrafter"/>
</dbReference>
<evidence type="ECO:0000256" key="3">
    <source>
        <dbReference type="ARBA" id="ARBA00020574"/>
    </source>
</evidence>
<proteinExistence type="inferred from homology"/>
<evidence type="ECO:0000256" key="1">
    <source>
        <dbReference type="ARBA" id="ARBA00004613"/>
    </source>
</evidence>
<name>A0A8J6DP06_GALPY</name>
<evidence type="ECO:0000313" key="10">
    <source>
        <dbReference type="EMBL" id="KAG8514760.1"/>
    </source>
</evidence>
<dbReference type="GO" id="GO:0005102">
    <property type="term" value="F:signaling receptor binding"/>
    <property type="evidence" value="ECO:0007669"/>
    <property type="project" value="TreeGrafter"/>
</dbReference>
<dbReference type="InterPro" id="IPR026297">
    <property type="entry name" value="FMRFamide-related/fGRP"/>
</dbReference>
<reference evidence="10" key="1">
    <citation type="journal article" date="2021" name="Evol. Appl.">
        <title>The genome of the Pyrenean desman and the effects of bottlenecks and inbreeding on the genomic landscape of an endangered species.</title>
        <authorList>
            <person name="Escoda L."/>
            <person name="Castresana J."/>
        </authorList>
    </citation>
    <scope>NUCLEOTIDE SEQUENCE</scope>
    <source>
        <strain evidence="10">IBE-C5619</strain>
    </source>
</reference>
<gene>
    <name evidence="10" type="ORF">J0S82_001859</name>
</gene>
<dbReference type="AlphaFoldDB" id="A0A8J6DP06"/>
<sequence>MAGKGAGGQEAGWVAGRPSSLQRIFTLSGLSGLSCLCSYCCSFSASAYFRLCSAAGVPVTLPFYTQSLRTDTAWKIEVGLAGLIGYGYNTHENQKSGHVHSLTEDREVAFADAYAWHPTLSPTKLSCSKGWTKSQYCHRGWVPRNPWYLAKEFASSCYQEYLRASLRKAVVVFEDARDAVGVSVTQKKILDKMEVISSKRFILLTLATSTMLTANIFCADELTMMSNFHSRENYDRYPEPTGDPKGKKERSLNLEELKNWGQGDIIKMSAFAVHKMPHSAANLPLRFGRSMEQRSTGEMANLPVRFGRYMKESILRRVPNLPQRFGRTASATKSLSDLLQHSVHSPSATDLLSLMTCQPQEIQTAHQKPSSKSLSPFNISPPQFSVITETQGPASVETRFMFVSP</sequence>
<accession>A0A8J6DP06</accession>